<dbReference type="Pfam" id="PF17312">
    <property type="entry name" value="Helveticin_J"/>
    <property type="match status" value="1"/>
</dbReference>
<gene>
    <name evidence="1" type="ORF">EJK17_01815</name>
</gene>
<dbReference type="Proteomes" id="UP000288291">
    <property type="component" value="Unassembled WGS sequence"/>
</dbReference>
<keyword evidence="2" id="KW-1185">Reference proteome</keyword>
<proteinExistence type="predicted"/>
<dbReference type="RefSeq" id="WP_103660612.1">
    <property type="nucleotide sequence ID" value="NZ_ML136873.1"/>
</dbReference>
<dbReference type="AlphaFoldDB" id="A0A437SX38"/>
<comment type="caution">
    <text evidence="1">The sequence shown here is derived from an EMBL/GenBank/DDBJ whole genome shotgun (WGS) entry which is preliminary data.</text>
</comment>
<reference evidence="1 2" key="1">
    <citation type="submission" date="2018-12" db="EMBL/GenBank/DDBJ databases">
        <authorList>
            <person name="Meng J."/>
        </authorList>
    </citation>
    <scope>NUCLEOTIDE SEQUENCE [LARGE SCALE GENOMIC DNA]</scope>
    <source>
        <strain evidence="1 2">HT111-2</strain>
    </source>
</reference>
<evidence type="ECO:0000313" key="2">
    <source>
        <dbReference type="Proteomes" id="UP000288291"/>
    </source>
</evidence>
<dbReference type="InterPro" id="IPR035280">
    <property type="entry name" value="Helveticin_J"/>
</dbReference>
<dbReference type="GO" id="GO:0042742">
    <property type="term" value="P:defense response to bacterium"/>
    <property type="evidence" value="ECO:0007669"/>
    <property type="project" value="InterPro"/>
</dbReference>
<dbReference type="EMBL" id="RXIA01000004">
    <property type="protein sequence ID" value="RVU71462.1"/>
    <property type="molecule type" value="Genomic_DNA"/>
</dbReference>
<organism evidence="1 2">
    <name type="scientific">Lactobacillus xujianguonis</name>
    <dbReference type="NCBI Taxonomy" id="2495899"/>
    <lineage>
        <taxon>Bacteria</taxon>
        <taxon>Bacillati</taxon>
        <taxon>Bacillota</taxon>
        <taxon>Bacilli</taxon>
        <taxon>Lactobacillales</taxon>
        <taxon>Lactobacillaceae</taxon>
        <taxon>Lactobacillus</taxon>
    </lineage>
</organism>
<evidence type="ECO:0000313" key="1">
    <source>
        <dbReference type="EMBL" id="RVU71462.1"/>
    </source>
</evidence>
<protein>
    <submittedName>
        <fullName evidence="1">Uncharacterized protein</fullName>
    </submittedName>
</protein>
<name>A0A437SX38_9LACO</name>
<accession>A0A437SX38</accession>
<sequence>MKKYRNYSTFLLIIISLMLLTTCPSRALAKSRNNARLLFRLHSLYPTVVQKTTVKGKHIYALQEVNEDTIISAARRPHHRRTAHFSMHHQLVLRNFGHTQTLVATSKDHWLVGARPVQFRGEEYSWDTELARVRFPKRGHKTIVHLSKIPHLTHLNYATDMSQKKFSRVKRSEAAISPDYKWLLIATVDTHNNGHFAVYHFKTINHALDKASHRKYKGINLKHHKPVSAFHIRHFFGKHLNSIQGYAIDNHCNIYISREHTPTGRNSSYPREIVKIKWHQTNHKKWRHYHVNTRHWKHVATELEGIEINGNKLRVTVAYHERNYTHRVTKNRIYQVANIVK</sequence>